<keyword evidence="2" id="KW-1185">Reference proteome</keyword>
<evidence type="ECO:0000313" key="2">
    <source>
        <dbReference type="Proteomes" id="UP001243009"/>
    </source>
</evidence>
<reference evidence="1 2" key="1">
    <citation type="submission" date="2023-08" db="EMBL/GenBank/DDBJ databases">
        <title>The draft genome sequence of Paracraurococcus sp. LOR1-02.</title>
        <authorList>
            <person name="Kingkaew E."/>
            <person name="Tanasupawat S."/>
        </authorList>
    </citation>
    <scope>NUCLEOTIDE SEQUENCE [LARGE SCALE GENOMIC DNA]</scope>
    <source>
        <strain evidence="1 2">LOR1-02</strain>
    </source>
</reference>
<proteinExistence type="predicted"/>
<dbReference type="EMBL" id="JAUTWS010000161">
    <property type="protein sequence ID" value="MDO9714087.1"/>
    <property type="molecule type" value="Genomic_DNA"/>
</dbReference>
<sequence length="80" mass="9168">MPDDDVSDGSQQELRRRLEQRLEEQAVEMESDADLVELAQRIERRVADELSRGAYTVLDGDEALSAWMNEKLACLCEKLQ</sequence>
<dbReference type="Proteomes" id="UP001243009">
    <property type="component" value="Unassembled WGS sequence"/>
</dbReference>
<protein>
    <submittedName>
        <fullName evidence="1">Uncharacterized protein</fullName>
    </submittedName>
</protein>
<evidence type="ECO:0000313" key="1">
    <source>
        <dbReference type="EMBL" id="MDO9714087.1"/>
    </source>
</evidence>
<organism evidence="1 2">
    <name type="scientific">Paracraurococcus lichenis</name>
    <dbReference type="NCBI Taxonomy" id="3064888"/>
    <lineage>
        <taxon>Bacteria</taxon>
        <taxon>Pseudomonadati</taxon>
        <taxon>Pseudomonadota</taxon>
        <taxon>Alphaproteobacteria</taxon>
        <taxon>Acetobacterales</taxon>
        <taxon>Roseomonadaceae</taxon>
        <taxon>Paracraurococcus</taxon>
    </lineage>
</organism>
<comment type="caution">
    <text evidence="1">The sequence shown here is derived from an EMBL/GenBank/DDBJ whole genome shotgun (WGS) entry which is preliminary data.</text>
</comment>
<accession>A0ABT9EDA2</accession>
<gene>
    <name evidence="1" type="ORF">Q7A36_37645</name>
</gene>
<dbReference type="RefSeq" id="WP_305108928.1">
    <property type="nucleotide sequence ID" value="NZ_JAUTWS010000161.1"/>
</dbReference>
<name>A0ABT9EDA2_9PROT</name>